<evidence type="ECO:0000313" key="2">
    <source>
        <dbReference type="Proteomes" id="UP001497535"/>
    </source>
</evidence>
<proteinExistence type="predicted"/>
<comment type="caution">
    <text evidence="1">The sequence shown here is derived from an EMBL/GenBank/DDBJ whole genome shotgun (WGS) entry which is preliminary data.</text>
</comment>
<accession>A0ACB0XK86</accession>
<sequence>MPNDPNIRKNVVMSMMMNVHLDTFAIIMCTSRSNHLLRLLQRSQPRLNQAK</sequence>
<keyword evidence="2" id="KW-1185">Reference proteome</keyword>
<reference evidence="1" key="1">
    <citation type="submission" date="2023-11" db="EMBL/GenBank/DDBJ databases">
        <authorList>
            <person name="Poullet M."/>
        </authorList>
    </citation>
    <scope>NUCLEOTIDE SEQUENCE</scope>
    <source>
        <strain evidence="1">E1834</strain>
    </source>
</reference>
<name>A0ACB0XK86_MELEN</name>
<protein>
    <submittedName>
        <fullName evidence="1">Uncharacterized protein</fullName>
    </submittedName>
</protein>
<dbReference type="EMBL" id="CAVMJV010000001">
    <property type="protein sequence ID" value="CAK5005928.1"/>
    <property type="molecule type" value="Genomic_DNA"/>
</dbReference>
<gene>
    <name evidence="1" type="ORF">MENTE1834_LOCUS79</name>
</gene>
<evidence type="ECO:0000313" key="1">
    <source>
        <dbReference type="EMBL" id="CAK5005928.1"/>
    </source>
</evidence>
<dbReference type="Proteomes" id="UP001497535">
    <property type="component" value="Unassembled WGS sequence"/>
</dbReference>
<organism evidence="1 2">
    <name type="scientific">Meloidogyne enterolobii</name>
    <name type="common">Root-knot nematode worm</name>
    <name type="synonym">Meloidogyne mayaguensis</name>
    <dbReference type="NCBI Taxonomy" id="390850"/>
    <lineage>
        <taxon>Eukaryota</taxon>
        <taxon>Metazoa</taxon>
        <taxon>Ecdysozoa</taxon>
        <taxon>Nematoda</taxon>
        <taxon>Chromadorea</taxon>
        <taxon>Rhabditida</taxon>
        <taxon>Tylenchina</taxon>
        <taxon>Tylenchomorpha</taxon>
        <taxon>Tylenchoidea</taxon>
        <taxon>Meloidogynidae</taxon>
        <taxon>Meloidogyninae</taxon>
        <taxon>Meloidogyne</taxon>
    </lineage>
</organism>